<dbReference type="Proteomes" id="UP000198583">
    <property type="component" value="Unassembled WGS sequence"/>
</dbReference>
<dbReference type="RefSeq" id="WP_143139015.1">
    <property type="nucleotide sequence ID" value="NZ_FOYL01000016.1"/>
</dbReference>
<evidence type="ECO:0000256" key="1">
    <source>
        <dbReference type="SAM" id="MobiDB-lite"/>
    </source>
</evidence>
<gene>
    <name evidence="3" type="ORF">SAMN04488564_116160</name>
</gene>
<keyword evidence="2" id="KW-1133">Transmembrane helix</keyword>
<feature type="compositionally biased region" description="Low complexity" evidence="1">
    <location>
        <begin position="20"/>
        <end position="30"/>
    </location>
</feature>
<keyword evidence="2" id="KW-0472">Membrane</keyword>
<evidence type="ECO:0000313" key="3">
    <source>
        <dbReference type="EMBL" id="SFR29052.1"/>
    </source>
</evidence>
<organism evidence="3 4">
    <name type="scientific">Lentzea waywayandensis</name>
    <dbReference type="NCBI Taxonomy" id="84724"/>
    <lineage>
        <taxon>Bacteria</taxon>
        <taxon>Bacillati</taxon>
        <taxon>Actinomycetota</taxon>
        <taxon>Actinomycetes</taxon>
        <taxon>Pseudonocardiales</taxon>
        <taxon>Pseudonocardiaceae</taxon>
        <taxon>Lentzea</taxon>
    </lineage>
</organism>
<feature type="compositionally biased region" description="Pro residues" evidence="1">
    <location>
        <begin position="7"/>
        <end position="19"/>
    </location>
</feature>
<feature type="compositionally biased region" description="Low complexity" evidence="1">
    <location>
        <begin position="52"/>
        <end position="96"/>
    </location>
</feature>
<keyword evidence="2" id="KW-0812">Transmembrane</keyword>
<proteinExistence type="predicted"/>
<evidence type="ECO:0000313" key="4">
    <source>
        <dbReference type="Proteomes" id="UP000198583"/>
    </source>
</evidence>
<accession>A0A1I6FGL7</accession>
<dbReference type="EMBL" id="FOYL01000016">
    <property type="protein sequence ID" value="SFR29052.1"/>
    <property type="molecule type" value="Genomic_DNA"/>
</dbReference>
<dbReference type="AlphaFoldDB" id="A0A1I6FGL7"/>
<feature type="transmembrane region" description="Helical" evidence="2">
    <location>
        <begin position="124"/>
        <end position="145"/>
    </location>
</feature>
<dbReference type="OrthoDB" id="3635048at2"/>
<feature type="region of interest" description="Disordered" evidence="1">
    <location>
        <begin position="1"/>
        <end position="119"/>
    </location>
</feature>
<name>A0A1I6FGL7_9PSEU</name>
<dbReference type="STRING" id="84724.SAMN04488564_116160"/>
<evidence type="ECO:0000256" key="2">
    <source>
        <dbReference type="SAM" id="Phobius"/>
    </source>
</evidence>
<reference evidence="4" key="1">
    <citation type="submission" date="2016-10" db="EMBL/GenBank/DDBJ databases">
        <authorList>
            <person name="Varghese N."/>
            <person name="Submissions S."/>
        </authorList>
    </citation>
    <scope>NUCLEOTIDE SEQUENCE [LARGE SCALE GENOMIC DNA]</scope>
    <source>
        <strain evidence="4">DSM 44232</strain>
    </source>
</reference>
<protein>
    <submittedName>
        <fullName evidence="3">Uncharacterized protein</fullName>
    </submittedName>
</protein>
<sequence>MTDPNYPQQPGPYGPPPGGQPQQPYGQQPGQPNPYGPPPGQGYPGQPGQPGQPGDPYAQQPFQGQPGQPGDPYAQQQQPPYGQPGQPGDPYGQQPNPYGPPPGQPLGQPMPYGPPPKKSGAGKVIGSIITIVVLVGVGILVKVLIGGGLSAITEPSAKAGDCANVTGTTFSPKYKKVDCGSPEANYFIAKAMNSTTEACPSDDYAEYTESGRRSSSLKLCLVEKLEEGKCYEEELVKMNMEGMKVVDCSKGNNEFAVQKVLKIEKVVKAATADCGEATAISYTEPSPGITYCVTALGGQ</sequence>
<feature type="compositionally biased region" description="Pro residues" evidence="1">
    <location>
        <begin position="31"/>
        <end position="41"/>
    </location>
</feature>
<keyword evidence="4" id="KW-1185">Reference proteome</keyword>